<comment type="caution">
    <text evidence="2">The sequence shown here is derived from an EMBL/GenBank/DDBJ whole genome shotgun (WGS) entry which is preliminary data.</text>
</comment>
<dbReference type="InterPro" id="IPR001109">
    <property type="entry name" value="Hydrogenase_HupF/HypC"/>
</dbReference>
<dbReference type="PRINTS" id="PR00445">
    <property type="entry name" value="HUPFHYPC"/>
</dbReference>
<dbReference type="GO" id="GO:0005506">
    <property type="term" value="F:iron ion binding"/>
    <property type="evidence" value="ECO:0007669"/>
    <property type="project" value="TreeGrafter"/>
</dbReference>
<accession>A0A6P1DXW1</accession>
<dbReference type="AlphaFoldDB" id="A0A6P1DXW1"/>
<dbReference type="RefSeq" id="WP_164653554.1">
    <property type="nucleotide sequence ID" value="NZ_JAAIJR010000029.1"/>
</dbReference>
<dbReference type="GO" id="GO:0051604">
    <property type="term" value="P:protein maturation"/>
    <property type="evidence" value="ECO:0007669"/>
    <property type="project" value="TreeGrafter"/>
</dbReference>
<dbReference type="PANTHER" id="PTHR35177:SF2">
    <property type="entry name" value="HYDROGENASE MATURATION FACTOR HYBG"/>
    <property type="match status" value="1"/>
</dbReference>
<proteinExistence type="inferred from homology"/>
<organism evidence="2 3">
    <name type="scientific">Thiorhodococcus mannitoliphagus</name>
    <dbReference type="NCBI Taxonomy" id="329406"/>
    <lineage>
        <taxon>Bacteria</taxon>
        <taxon>Pseudomonadati</taxon>
        <taxon>Pseudomonadota</taxon>
        <taxon>Gammaproteobacteria</taxon>
        <taxon>Chromatiales</taxon>
        <taxon>Chromatiaceae</taxon>
        <taxon>Thiorhodococcus</taxon>
    </lineage>
</organism>
<dbReference type="Proteomes" id="UP000471640">
    <property type="component" value="Unassembled WGS sequence"/>
</dbReference>
<dbReference type="Gene3D" id="2.30.30.140">
    <property type="match status" value="1"/>
</dbReference>
<evidence type="ECO:0000313" key="3">
    <source>
        <dbReference type="Proteomes" id="UP000471640"/>
    </source>
</evidence>
<sequence>MCLAIPARIIEIDPATDIAQVSLGGVRKEISLALVNDAQVGDYVLIHVGYALNKLSEEEAEQTLALIREMGLLEATEEEGATPGGQA</sequence>
<dbReference type="FunFam" id="2.30.30.140:FF:000022">
    <property type="entry name" value="Hydrogenase assembly chaperone HybG"/>
    <property type="match status" value="1"/>
</dbReference>
<dbReference type="GO" id="GO:1902670">
    <property type="term" value="F:carbon dioxide binding"/>
    <property type="evidence" value="ECO:0007669"/>
    <property type="project" value="TreeGrafter"/>
</dbReference>
<comment type="similarity">
    <text evidence="1">Belongs to the HupF/HypC family.</text>
</comment>
<evidence type="ECO:0000256" key="1">
    <source>
        <dbReference type="ARBA" id="ARBA00006018"/>
    </source>
</evidence>
<reference evidence="3" key="1">
    <citation type="journal article" date="2020" name="Microbiol. Resour. Announc.">
        <title>Draft Genome Sequences of Thiorhodococcus mannitoliphagus and Thiorhodococcus minor, Purple Sulfur Photosynthetic Bacteria in the Gammaproteobacterial Family Chromatiaceae.</title>
        <authorList>
            <person name="Aviles F.A."/>
            <person name="Meyer T.E."/>
            <person name="Kyndt J.A."/>
        </authorList>
    </citation>
    <scope>NUCLEOTIDE SEQUENCE [LARGE SCALE GENOMIC DNA]</scope>
    <source>
        <strain evidence="3">DSM 18266</strain>
    </source>
</reference>
<dbReference type="PANTHER" id="PTHR35177">
    <property type="entry name" value="HYDROGENASE MATURATION FACTOR HYBG"/>
    <property type="match status" value="1"/>
</dbReference>
<dbReference type="SUPFAM" id="SSF159127">
    <property type="entry name" value="HupF/HypC-like"/>
    <property type="match status" value="1"/>
</dbReference>
<gene>
    <name evidence="2" type="ORF">G3480_09060</name>
</gene>
<keyword evidence="3" id="KW-1185">Reference proteome</keyword>
<name>A0A6P1DXW1_9GAMM</name>
<dbReference type="Pfam" id="PF01455">
    <property type="entry name" value="HupF_HypC"/>
    <property type="match status" value="1"/>
</dbReference>
<dbReference type="PROSITE" id="PS01097">
    <property type="entry name" value="HUPF_HYPC"/>
    <property type="match status" value="1"/>
</dbReference>
<dbReference type="EMBL" id="JAAIJR010000029">
    <property type="protein sequence ID" value="NEX20455.1"/>
    <property type="molecule type" value="Genomic_DNA"/>
</dbReference>
<dbReference type="InterPro" id="IPR019812">
    <property type="entry name" value="Hydgase_assmbl_chp_CS"/>
</dbReference>
<dbReference type="NCBIfam" id="TIGR00074">
    <property type="entry name" value="hypC_hupF"/>
    <property type="match status" value="1"/>
</dbReference>
<protein>
    <submittedName>
        <fullName evidence="2">HypC/HybG/HupF family hydrogenase formation chaperone</fullName>
    </submittedName>
</protein>
<reference evidence="2 3" key="2">
    <citation type="submission" date="2020-02" db="EMBL/GenBank/DDBJ databases">
        <title>Genome sequences of Thiorhodococcus mannitoliphagus and Thiorhodococcus minor, purple sulfur photosynthetic bacteria in the gammaproteobacterial family, Chromatiaceae.</title>
        <authorList>
            <person name="Aviles F.A."/>
            <person name="Meyer T.E."/>
            <person name="Kyndt J.A."/>
        </authorList>
    </citation>
    <scope>NUCLEOTIDE SEQUENCE [LARGE SCALE GENOMIC DNA]</scope>
    <source>
        <strain evidence="2 3">DSM 18266</strain>
    </source>
</reference>
<evidence type="ECO:0000313" key="2">
    <source>
        <dbReference type="EMBL" id="NEX20455.1"/>
    </source>
</evidence>